<feature type="region of interest" description="Disordered" evidence="1">
    <location>
        <begin position="39"/>
        <end position="68"/>
    </location>
</feature>
<organism evidence="2 3">
    <name type="scientific">Colocasia esculenta</name>
    <name type="common">Wild taro</name>
    <name type="synonym">Arum esculentum</name>
    <dbReference type="NCBI Taxonomy" id="4460"/>
    <lineage>
        <taxon>Eukaryota</taxon>
        <taxon>Viridiplantae</taxon>
        <taxon>Streptophyta</taxon>
        <taxon>Embryophyta</taxon>
        <taxon>Tracheophyta</taxon>
        <taxon>Spermatophyta</taxon>
        <taxon>Magnoliopsida</taxon>
        <taxon>Liliopsida</taxon>
        <taxon>Araceae</taxon>
        <taxon>Aroideae</taxon>
        <taxon>Colocasieae</taxon>
        <taxon>Colocasia</taxon>
    </lineage>
</organism>
<dbReference type="Proteomes" id="UP000652761">
    <property type="component" value="Unassembled WGS sequence"/>
</dbReference>
<sequence>MIVAATCRSNRRDRGLNGRDLWFRNSWWLPHSSVDPVRTVTGRARAPSSRSASSEFEAEPRGTGGEPVGRLIFDVERRTLPSDVIGCLQGWTIFECGRPS</sequence>
<gene>
    <name evidence="2" type="ORF">Taro_046936</name>
</gene>
<feature type="non-terminal residue" evidence="2">
    <location>
        <position position="1"/>
    </location>
</feature>
<evidence type="ECO:0000313" key="3">
    <source>
        <dbReference type="Proteomes" id="UP000652761"/>
    </source>
</evidence>
<reference evidence="2" key="1">
    <citation type="submission" date="2017-07" db="EMBL/GenBank/DDBJ databases">
        <title>Taro Niue Genome Assembly and Annotation.</title>
        <authorList>
            <person name="Atibalentja N."/>
            <person name="Keating K."/>
            <person name="Fields C.J."/>
        </authorList>
    </citation>
    <scope>NUCLEOTIDE SEQUENCE</scope>
    <source>
        <strain evidence="2">Niue_2</strain>
        <tissue evidence="2">Leaf</tissue>
    </source>
</reference>
<dbReference type="AlphaFoldDB" id="A0A843WUZ1"/>
<feature type="compositionally biased region" description="Low complexity" evidence="1">
    <location>
        <begin position="43"/>
        <end position="55"/>
    </location>
</feature>
<evidence type="ECO:0000256" key="1">
    <source>
        <dbReference type="SAM" id="MobiDB-lite"/>
    </source>
</evidence>
<name>A0A843WUZ1_COLES</name>
<comment type="caution">
    <text evidence="2">The sequence shown here is derived from an EMBL/GenBank/DDBJ whole genome shotgun (WGS) entry which is preliminary data.</text>
</comment>
<proteinExistence type="predicted"/>
<evidence type="ECO:0000313" key="2">
    <source>
        <dbReference type="EMBL" id="MQM14009.1"/>
    </source>
</evidence>
<keyword evidence="3" id="KW-1185">Reference proteome</keyword>
<protein>
    <submittedName>
        <fullName evidence="2">Uncharacterized protein</fullName>
    </submittedName>
</protein>
<dbReference type="EMBL" id="NMUH01005922">
    <property type="protein sequence ID" value="MQM14009.1"/>
    <property type="molecule type" value="Genomic_DNA"/>
</dbReference>
<accession>A0A843WUZ1</accession>